<feature type="compositionally biased region" description="Acidic residues" evidence="1">
    <location>
        <begin position="250"/>
        <end position="283"/>
    </location>
</feature>
<organism evidence="2 3">
    <name type="scientific">Cryptosporangium japonicum</name>
    <dbReference type="NCBI Taxonomy" id="80872"/>
    <lineage>
        <taxon>Bacteria</taxon>
        <taxon>Bacillati</taxon>
        <taxon>Actinomycetota</taxon>
        <taxon>Actinomycetes</taxon>
        <taxon>Cryptosporangiales</taxon>
        <taxon>Cryptosporangiaceae</taxon>
        <taxon>Cryptosporangium</taxon>
    </lineage>
</organism>
<sequence>MVGATGRVRPPGPDIPADIEVRDLDREVRAELRALPKGAADTVARHLVAAGRFLDTDPALALEHAQAARQQAARIASVREAVGIAAYHSGEWKLAISELRAWRRFTGSDAHLAVIADSERALGRPEKAIELAASPEAARLDTETRVELMIVAAGARQDLGDLEGALATLDVPELRAQRASDWLARLRYAYAELLLADGRADVAREWFVQAADVDPEGVTDADERVLDLDGFLFTEEGTENDADDVRDAVEPFDEDDDSENSDDATDSLDEDAHDEDAHDEDADAHDRDISDDASDDASDDVGEEDDWDDDEDVADRPTDEQIAARDGAEHGDALNERDDAAAPEAGTAGSEADPHGAGSRGPTGSAGTAPAESSQPAVVRRVASGENEEDHDGGGRTAG</sequence>
<evidence type="ECO:0008006" key="4">
    <source>
        <dbReference type="Google" id="ProtNLM"/>
    </source>
</evidence>
<evidence type="ECO:0000313" key="2">
    <source>
        <dbReference type="EMBL" id="GAA0277532.1"/>
    </source>
</evidence>
<comment type="caution">
    <text evidence="2">The sequence shown here is derived from an EMBL/GenBank/DDBJ whole genome shotgun (WGS) entry which is preliminary data.</text>
</comment>
<dbReference type="RefSeq" id="WP_344653862.1">
    <property type="nucleotide sequence ID" value="NZ_BAAAGX010000036.1"/>
</dbReference>
<protein>
    <recommendedName>
        <fullName evidence="4">Replicase polyprotein 1ab</fullName>
    </recommendedName>
</protein>
<dbReference type="EMBL" id="BAAAGX010000036">
    <property type="protein sequence ID" value="GAA0277532.1"/>
    <property type="molecule type" value="Genomic_DNA"/>
</dbReference>
<feature type="region of interest" description="Disordered" evidence="1">
    <location>
        <begin position="233"/>
        <end position="399"/>
    </location>
</feature>
<keyword evidence="3" id="KW-1185">Reference proteome</keyword>
<proteinExistence type="predicted"/>
<dbReference type="Proteomes" id="UP001500967">
    <property type="component" value="Unassembled WGS sequence"/>
</dbReference>
<dbReference type="InterPro" id="IPR011990">
    <property type="entry name" value="TPR-like_helical_dom_sf"/>
</dbReference>
<feature type="compositionally biased region" description="Acidic residues" evidence="1">
    <location>
        <begin position="291"/>
        <end position="313"/>
    </location>
</feature>
<gene>
    <name evidence="2" type="ORF">GCM10009539_76630</name>
</gene>
<evidence type="ECO:0000256" key="1">
    <source>
        <dbReference type="SAM" id="MobiDB-lite"/>
    </source>
</evidence>
<feature type="compositionally biased region" description="Basic and acidic residues" evidence="1">
    <location>
        <begin position="314"/>
        <end position="340"/>
    </location>
</feature>
<dbReference type="Gene3D" id="1.25.40.10">
    <property type="entry name" value="Tetratricopeptide repeat domain"/>
    <property type="match status" value="1"/>
</dbReference>
<accession>A0ABN0V775</accession>
<reference evidence="2 3" key="1">
    <citation type="journal article" date="2019" name="Int. J. Syst. Evol. Microbiol.">
        <title>The Global Catalogue of Microorganisms (GCM) 10K type strain sequencing project: providing services to taxonomists for standard genome sequencing and annotation.</title>
        <authorList>
            <consortium name="The Broad Institute Genomics Platform"/>
            <consortium name="The Broad Institute Genome Sequencing Center for Infectious Disease"/>
            <person name="Wu L."/>
            <person name="Ma J."/>
        </authorList>
    </citation>
    <scope>NUCLEOTIDE SEQUENCE [LARGE SCALE GENOMIC DNA]</scope>
    <source>
        <strain evidence="2 3">JCM 10425</strain>
    </source>
</reference>
<evidence type="ECO:0000313" key="3">
    <source>
        <dbReference type="Proteomes" id="UP001500967"/>
    </source>
</evidence>
<name>A0ABN0V775_9ACTN</name>